<feature type="non-terminal residue" evidence="2">
    <location>
        <position position="249"/>
    </location>
</feature>
<dbReference type="EMBL" id="GDQN01007588">
    <property type="protein sequence ID" value="JAT83466.1"/>
    <property type="molecule type" value="Transcribed_RNA"/>
</dbReference>
<dbReference type="AlphaFoldDB" id="A0A1E1W914"/>
<proteinExistence type="predicted"/>
<reference evidence="2" key="1">
    <citation type="submission" date="2015-09" db="EMBL/GenBank/DDBJ databases">
        <title>De novo assembly of Pectinophora gossypiella (Pink Bollworm) gut transcriptome.</title>
        <authorList>
            <person name="Tassone E.E."/>
        </authorList>
    </citation>
    <scope>NUCLEOTIDE SEQUENCE</scope>
</reference>
<dbReference type="GO" id="GO:0005634">
    <property type="term" value="C:nucleus"/>
    <property type="evidence" value="ECO:0007669"/>
    <property type="project" value="TreeGrafter"/>
</dbReference>
<dbReference type="PANTHER" id="PTHR23389">
    <property type="entry name" value="CHROMOSOME TRANSMISSION FIDELITY FACTOR 18"/>
    <property type="match status" value="1"/>
</dbReference>
<dbReference type="OrthoDB" id="9996895at2759"/>
<dbReference type="GO" id="GO:0061860">
    <property type="term" value="F:DNA clamp unloader activity"/>
    <property type="evidence" value="ECO:0007669"/>
    <property type="project" value="TreeGrafter"/>
</dbReference>
<feature type="non-terminal residue" evidence="2">
    <location>
        <position position="1"/>
    </location>
</feature>
<feature type="compositionally biased region" description="Polar residues" evidence="1">
    <location>
        <begin position="123"/>
        <end position="136"/>
    </location>
</feature>
<protein>
    <submittedName>
        <fullName evidence="2">Uncharacterized protein</fullName>
    </submittedName>
</protein>
<name>A0A1E1W914_PECGO</name>
<feature type="region of interest" description="Disordered" evidence="1">
    <location>
        <begin position="109"/>
        <end position="136"/>
    </location>
</feature>
<organism evidence="2">
    <name type="scientific">Pectinophora gossypiella</name>
    <name type="common">Cotton pink bollworm</name>
    <name type="synonym">Depressaria gossypiella</name>
    <dbReference type="NCBI Taxonomy" id="13191"/>
    <lineage>
        <taxon>Eukaryota</taxon>
        <taxon>Metazoa</taxon>
        <taxon>Ecdysozoa</taxon>
        <taxon>Arthropoda</taxon>
        <taxon>Hexapoda</taxon>
        <taxon>Insecta</taxon>
        <taxon>Pterygota</taxon>
        <taxon>Neoptera</taxon>
        <taxon>Endopterygota</taxon>
        <taxon>Lepidoptera</taxon>
        <taxon>Glossata</taxon>
        <taxon>Ditrysia</taxon>
        <taxon>Gelechioidea</taxon>
        <taxon>Gelechiidae</taxon>
        <taxon>Apatetrinae</taxon>
        <taxon>Pectinophora</taxon>
    </lineage>
</organism>
<dbReference type="GO" id="GO:0003677">
    <property type="term" value="F:DNA binding"/>
    <property type="evidence" value="ECO:0007669"/>
    <property type="project" value="TreeGrafter"/>
</dbReference>
<evidence type="ECO:0000313" key="2">
    <source>
        <dbReference type="EMBL" id="JAT83466.1"/>
    </source>
</evidence>
<accession>A0A1E1W914</accession>
<gene>
    <name evidence="2" type="ORF">g.8322</name>
</gene>
<evidence type="ECO:0000256" key="1">
    <source>
        <dbReference type="SAM" id="MobiDB-lite"/>
    </source>
</evidence>
<dbReference type="PANTHER" id="PTHR23389:SF21">
    <property type="entry name" value="ATPASE FAMILY AAA DOMAIN-CONTAINING PROTEIN 5"/>
    <property type="match status" value="1"/>
</dbReference>
<sequence length="249" mass="28461">QDDGFSSAIAQLTQTSKRPVILVTRTLAYPHLQKFVQCGKIINMHPLSPRMLGTWLDIMCVVDTGTCWTGLGAKVLDYFKGDIRKSINFLQFYVTSFAQDCLQPDEATSQNSEFKSSLDDENSNISWADSDENQNSGELSNEAWRCFFGKQMNLRHLRYPLDLLNVWWSVPTLLNETFNGQRQRAANTDELKRTSELESIVSVIDAFSFSDYYSSKNPNTHCNITSEPWYTSESDSMSENENLENYSKH</sequence>